<dbReference type="CDD" id="cd00093">
    <property type="entry name" value="HTH_XRE"/>
    <property type="match status" value="1"/>
</dbReference>
<protein>
    <submittedName>
        <fullName evidence="2">Transcriptional regulator with XRE-family HTH domain</fullName>
    </submittedName>
</protein>
<sequence>MTGDDLARQLGWSPSKVSRVENARISISQDDTDKFLDLFEVTESRRTRLIKLAASSPTPPSWRHREPMSQSLLAFLEIETLSTSTRQWCTSFVPGILQTEEYAKTLIENWRLVDVGLTASQVEERVALRLSRQSILSPPVSATYYIILDESVLIRRFGSKRIMHQQLAKLLDISLQSHVELFVLPLGGAHGILDESFTLFNLGDDETPGSSLPYIGSNTSEQFVFDELRAATLEREFAILRNSALSGKEAHKIIRYHQRAFDF</sequence>
<evidence type="ECO:0000313" key="2">
    <source>
        <dbReference type="EMBL" id="MBB5077236.1"/>
    </source>
</evidence>
<gene>
    <name evidence="2" type="ORF">HNR40_002709</name>
</gene>
<dbReference type="PROSITE" id="PS50943">
    <property type="entry name" value="HTH_CROC1"/>
    <property type="match status" value="1"/>
</dbReference>
<dbReference type="Gene3D" id="1.10.260.40">
    <property type="entry name" value="lambda repressor-like DNA-binding domains"/>
    <property type="match status" value="1"/>
</dbReference>
<accession>A0A7W8A0F4</accession>
<dbReference type="Pfam" id="PF19054">
    <property type="entry name" value="DUF5753"/>
    <property type="match status" value="1"/>
</dbReference>
<organism evidence="2 3">
    <name type="scientific">Nonomuraea endophytica</name>
    <dbReference type="NCBI Taxonomy" id="714136"/>
    <lineage>
        <taxon>Bacteria</taxon>
        <taxon>Bacillati</taxon>
        <taxon>Actinomycetota</taxon>
        <taxon>Actinomycetes</taxon>
        <taxon>Streptosporangiales</taxon>
        <taxon>Streptosporangiaceae</taxon>
        <taxon>Nonomuraea</taxon>
    </lineage>
</organism>
<keyword evidence="3" id="KW-1185">Reference proteome</keyword>
<name>A0A7W8A0F4_9ACTN</name>
<dbReference type="AlphaFoldDB" id="A0A7W8A0F4"/>
<dbReference type="EMBL" id="JACHIN010000003">
    <property type="protein sequence ID" value="MBB5077236.1"/>
    <property type="molecule type" value="Genomic_DNA"/>
</dbReference>
<dbReference type="GO" id="GO:0003677">
    <property type="term" value="F:DNA binding"/>
    <property type="evidence" value="ECO:0007669"/>
    <property type="project" value="InterPro"/>
</dbReference>
<dbReference type="Proteomes" id="UP000568380">
    <property type="component" value="Unassembled WGS sequence"/>
</dbReference>
<dbReference type="Pfam" id="PF13560">
    <property type="entry name" value="HTH_31"/>
    <property type="match status" value="1"/>
</dbReference>
<reference evidence="2 3" key="1">
    <citation type="submission" date="2020-08" db="EMBL/GenBank/DDBJ databases">
        <title>Genomic Encyclopedia of Type Strains, Phase IV (KMG-IV): sequencing the most valuable type-strain genomes for metagenomic binning, comparative biology and taxonomic classification.</title>
        <authorList>
            <person name="Goeker M."/>
        </authorList>
    </citation>
    <scope>NUCLEOTIDE SEQUENCE [LARGE SCALE GENOMIC DNA]</scope>
    <source>
        <strain evidence="2 3">DSM 45385</strain>
    </source>
</reference>
<evidence type="ECO:0000313" key="3">
    <source>
        <dbReference type="Proteomes" id="UP000568380"/>
    </source>
</evidence>
<comment type="caution">
    <text evidence="2">The sequence shown here is derived from an EMBL/GenBank/DDBJ whole genome shotgun (WGS) entry which is preliminary data.</text>
</comment>
<evidence type="ECO:0000259" key="1">
    <source>
        <dbReference type="PROSITE" id="PS50943"/>
    </source>
</evidence>
<proteinExistence type="predicted"/>
<dbReference type="SUPFAM" id="SSF47413">
    <property type="entry name" value="lambda repressor-like DNA-binding domains"/>
    <property type="match status" value="1"/>
</dbReference>
<dbReference type="InterPro" id="IPR001387">
    <property type="entry name" value="Cro/C1-type_HTH"/>
</dbReference>
<dbReference type="InterPro" id="IPR043917">
    <property type="entry name" value="DUF5753"/>
</dbReference>
<feature type="domain" description="HTH cro/C1-type" evidence="1">
    <location>
        <begin position="5"/>
        <end position="46"/>
    </location>
</feature>
<dbReference type="InterPro" id="IPR010982">
    <property type="entry name" value="Lambda_DNA-bd_dom_sf"/>
</dbReference>